<accession>A0A7R7JH31</accession>
<keyword evidence="1" id="KW-0732">Signal</keyword>
<proteinExistence type="predicted"/>
<dbReference type="AlphaFoldDB" id="A0A7R7JH31"/>
<keyword evidence="3" id="KW-1185">Reference proteome</keyword>
<dbReference type="EMBL" id="AP024237">
    <property type="protein sequence ID" value="BCO35451.1"/>
    <property type="molecule type" value="Genomic_DNA"/>
</dbReference>
<evidence type="ECO:0000313" key="3">
    <source>
        <dbReference type="Proteomes" id="UP000595446"/>
    </source>
</evidence>
<dbReference type="Proteomes" id="UP000595446">
    <property type="component" value="Chromosome"/>
</dbReference>
<feature type="signal peptide" evidence="1">
    <location>
        <begin position="1"/>
        <end position="24"/>
    </location>
</feature>
<gene>
    <name evidence="2" type="ORF">MHEC_18840</name>
</gene>
<evidence type="ECO:0008006" key="4">
    <source>
        <dbReference type="Google" id="ProtNLM"/>
    </source>
</evidence>
<sequence>MRWFVRRLAAVVALMLAPTAAVMIATPGVSSAQCDRNWSRNVWTGECKPPPPVPAWYQAPPPYAPPFAPPDVPPPLRSRSGHLRSDGIPVIRRGAFGKGRSGYLSNAAGGHCSREISCRSG</sequence>
<evidence type="ECO:0000313" key="2">
    <source>
        <dbReference type="EMBL" id="BCO35451.1"/>
    </source>
</evidence>
<feature type="chain" id="PRO_5038819866" description="ATPase" evidence="1">
    <location>
        <begin position="25"/>
        <end position="121"/>
    </location>
</feature>
<organism evidence="2 3">
    <name type="scientific">Mycobacterium heckeshornense</name>
    <dbReference type="NCBI Taxonomy" id="110505"/>
    <lineage>
        <taxon>Bacteria</taxon>
        <taxon>Bacillati</taxon>
        <taxon>Actinomycetota</taxon>
        <taxon>Actinomycetes</taxon>
        <taxon>Mycobacteriales</taxon>
        <taxon>Mycobacteriaceae</taxon>
        <taxon>Mycobacterium</taxon>
    </lineage>
</organism>
<reference evidence="2 3" key="1">
    <citation type="submission" date="2020-12" db="EMBL/GenBank/DDBJ databases">
        <title>Complete genome sequence of Mycobacterium heckeshornense JCM 15655T, closely related to a pathogenic non-tuberculous mycobacterial species Mycobacterium xenopi.</title>
        <authorList>
            <person name="Yoshida M."/>
            <person name="Fukano H."/>
            <person name="Asakura T."/>
            <person name="Suzuki M."/>
            <person name="Hoshino Y."/>
        </authorList>
    </citation>
    <scope>NUCLEOTIDE SEQUENCE [LARGE SCALE GENOMIC DNA]</scope>
    <source>
        <strain evidence="2 3">JCM 15655</strain>
    </source>
</reference>
<name>A0A7R7JH31_9MYCO</name>
<evidence type="ECO:0000256" key="1">
    <source>
        <dbReference type="SAM" id="SignalP"/>
    </source>
</evidence>
<protein>
    <recommendedName>
        <fullName evidence="4">ATPase</fullName>
    </recommendedName>
</protein>